<reference evidence="1" key="1">
    <citation type="journal article" date="2022" name="bioRxiv">
        <title>Sequencing and chromosome-scale assembly of the giantPleurodeles waltlgenome.</title>
        <authorList>
            <person name="Brown T."/>
            <person name="Elewa A."/>
            <person name="Iarovenko S."/>
            <person name="Subramanian E."/>
            <person name="Araus A.J."/>
            <person name="Petzold A."/>
            <person name="Susuki M."/>
            <person name="Suzuki K.-i.T."/>
            <person name="Hayashi T."/>
            <person name="Toyoda A."/>
            <person name="Oliveira C."/>
            <person name="Osipova E."/>
            <person name="Leigh N.D."/>
            <person name="Simon A."/>
            <person name="Yun M.H."/>
        </authorList>
    </citation>
    <scope>NUCLEOTIDE SEQUENCE</scope>
    <source>
        <strain evidence="1">20211129_DDA</strain>
        <tissue evidence="1">Liver</tissue>
    </source>
</reference>
<name>A0AAV7RVH6_PLEWA</name>
<protein>
    <submittedName>
        <fullName evidence="1">Uncharacterized protein</fullName>
    </submittedName>
</protein>
<evidence type="ECO:0000313" key="2">
    <source>
        <dbReference type="Proteomes" id="UP001066276"/>
    </source>
</evidence>
<comment type="caution">
    <text evidence="1">The sequence shown here is derived from an EMBL/GenBank/DDBJ whole genome shotgun (WGS) entry which is preliminary data.</text>
</comment>
<keyword evidence="2" id="KW-1185">Reference proteome</keyword>
<dbReference type="EMBL" id="JANPWB010000009">
    <property type="protein sequence ID" value="KAJ1155606.1"/>
    <property type="molecule type" value="Genomic_DNA"/>
</dbReference>
<accession>A0AAV7RVH6</accession>
<gene>
    <name evidence="1" type="ORF">NDU88_008335</name>
</gene>
<sequence length="77" mass="8776">MLTSTEGRMKERAMQDVCEYVNELELDYQEGSDELEDSEVHFDVEECQKVAVVVLQKSSANDGGTQGQWKQSDMRTI</sequence>
<evidence type="ECO:0000313" key="1">
    <source>
        <dbReference type="EMBL" id="KAJ1155606.1"/>
    </source>
</evidence>
<dbReference type="AlphaFoldDB" id="A0AAV7RVH6"/>
<organism evidence="1 2">
    <name type="scientific">Pleurodeles waltl</name>
    <name type="common">Iberian ribbed newt</name>
    <dbReference type="NCBI Taxonomy" id="8319"/>
    <lineage>
        <taxon>Eukaryota</taxon>
        <taxon>Metazoa</taxon>
        <taxon>Chordata</taxon>
        <taxon>Craniata</taxon>
        <taxon>Vertebrata</taxon>
        <taxon>Euteleostomi</taxon>
        <taxon>Amphibia</taxon>
        <taxon>Batrachia</taxon>
        <taxon>Caudata</taxon>
        <taxon>Salamandroidea</taxon>
        <taxon>Salamandridae</taxon>
        <taxon>Pleurodelinae</taxon>
        <taxon>Pleurodeles</taxon>
    </lineage>
</organism>
<dbReference type="Proteomes" id="UP001066276">
    <property type="component" value="Chromosome 5"/>
</dbReference>
<proteinExistence type="predicted"/>